<dbReference type="PANTHER" id="PTHR35539">
    <property type="entry name" value="CDNA SEQUENCE BC048562"/>
    <property type="match status" value="1"/>
</dbReference>
<feature type="region of interest" description="Disordered" evidence="1">
    <location>
        <begin position="325"/>
        <end position="353"/>
    </location>
</feature>
<dbReference type="InterPro" id="IPR029369">
    <property type="entry name" value="HDNR"/>
</dbReference>
<reference evidence="4" key="1">
    <citation type="submission" date="2025-08" db="UniProtKB">
        <authorList>
            <consortium name="RefSeq"/>
        </authorList>
    </citation>
    <scope>IDENTIFICATION</scope>
    <source>
        <tissue evidence="4">Testes</tissue>
    </source>
</reference>
<name>A0ABM0GVQ3_SACKO</name>
<dbReference type="Pfam" id="PF15115">
    <property type="entry name" value="HDNR"/>
    <property type="match status" value="1"/>
</dbReference>
<accession>A0ABM0GVQ3</accession>
<keyword evidence="3" id="KW-1185">Reference proteome</keyword>
<dbReference type="Proteomes" id="UP000694865">
    <property type="component" value="Unplaced"/>
</dbReference>
<feature type="compositionally biased region" description="Polar residues" evidence="1">
    <location>
        <begin position="344"/>
        <end position="353"/>
    </location>
</feature>
<evidence type="ECO:0000259" key="2">
    <source>
        <dbReference type="Pfam" id="PF15115"/>
    </source>
</evidence>
<evidence type="ECO:0000313" key="4">
    <source>
        <dbReference type="RefSeq" id="XP_002738364.1"/>
    </source>
</evidence>
<organism evidence="3 4">
    <name type="scientific">Saccoglossus kowalevskii</name>
    <name type="common">Acorn worm</name>
    <dbReference type="NCBI Taxonomy" id="10224"/>
    <lineage>
        <taxon>Eukaryota</taxon>
        <taxon>Metazoa</taxon>
        <taxon>Hemichordata</taxon>
        <taxon>Enteropneusta</taxon>
        <taxon>Harrimaniidae</taxon>
        <taxon>Saccoglossus</taxon>
    </lineage>
</organism>
<evidence type="ECO:0000313" key="3">
    <source>
        <dbReference type="Proteomes" id="UP000694865"/>
    </source>
</evidence>
<dbReference type="PANTHER" id="PTHR35539:SF1">
    <property type="entry name" value="CDNA SEQUENCE BC048562"/>
    <property type="match status" value="1"/>
</dbReference>
<sequence length="353" mass="39239">MAASTQGSWYPSGFHGHFRSKMRNDFVNEYRMQAKPSPPMKFSRRLSERPTTHNFSKHDNRFSFLNTVTSFQDGLGKKKLEVKQKGAYQPDFIAWVPHAKDIKSAGPSVSSYRNDYKTGATSRSVPQILINSVRRPNTAMPIDPKPPIDERPLTTYRFVHRHLQPNPRVNTNMNTGDVEDRPVPFVKTHQYINTAIPSVYDRKTSLTNLRRSRAASAPLMRESVAMCLQWYVPKSEIVTPLSLVGNENRAAVGPLKELSQVQPKRVLASTNESFQSPPILMQTAPPALQQQDTPAEMVPSPPTVSMPVSMPAPLPPPVVCTEPSFARTTPAAPTAPPVAEPAPQNTANYCEGE</sequence>
<feature type="domain" description="Domain of unknown function with conserved HDNR motif" evidence="2">
    <location>
        <begin position="5"/>
        <end position="118"/>
    </location>
</feature>
<dbReference type="RefSeq" id="XP_002738364.1">
    <property type="nucleotide sequence ID" value="XM_002738318.2"/>
</dbReference>
<protein>
    <submittedName>
        <fullName evidence="4">Uncharacterized protein LOC100371168</fullName>
    </submittedName>
</protein>
<proteinExistence type="predicted"/>
<gene>
    <name evidence="4" type="primary">LOC100371168</name>
</gene>
<evidence type="ECO:0000256" key="1">
    <source>
        <dbReference type="SAM" id="MobiDB-lite"/>
    </source>
</evidence>
<dbReference type="GeneID" id="100371168"/>